<dbReference type="PATRIC" id="fig|1224163.3.peg.1334"/>
<gene>
    <name evidence="1" type="ORF">B841_06640</name>
</gene>
<dbReference type="RefSeq" id="WP_020934734.1">
    <property type="nucleotide sequence ID" value="NC_021915.1"/>
</dbReference>
<name>S5TIS9_9CORY</name>
<evidence type="ECO:0000313" key="2">
    <source>
        <dbReference type="Proteomes" id="UP000015388"/>
    </source>
</evidence>
<accession>S5TIS9</accession>
<evidence type="ECO:0000313" key="1">
    <source>
        <dbReference type="EMBL" id="AGS34801.1"/>
    </source>
</evidence>
<proteinExistence type="predicted"/>
<keyword evidence="2" id="KW-1185">Reference proteome</keyword>
<organism evidence="1 2">
    <name type="scientific">Corynebacterium maris DSM 45190</name>
    <dbReference type="NCBI Taxonomy" id="1224163"/>
    <lineage>
        <taxon>Bacteria</taxon>
        <taxon>Bacillati</taxon>
        <taxon>Actinomycetota</taxon>
        <taxon>Actinomycetes</taxon>
        <taxon>Mycobacteriales</taxon>
        <taxon>Corynebacteriaceae</taxon>
        <taxon>Corynebacterium</taxon>
    </lineage>
</organism>
<protein>
    <recommendedName>
        <fullName evidence="3">DNA-binding protein</fullName>
    </recommendedName>
</protein>
<evidence type="ECO:0008006" key="3">
    <source>
        <dbReference type="Google" id="ProtNLM"/>
    </source>
</evidence>
<dbReference type="HOGENOM" id="CLU_320496_0_0_11"/>
<dbReference type="OrthoDB" id="218750at2"/>
<dbReference type="EMBL" id="CP003924">
    <property type="protein sequence ID" value="AGS34801.1"/>
    <property type="molecule type" value="Genomic_DNA"/>
</dbReference>
<sequence length="961" mass="104508">MTRIRTHVGIEPLTHLPQGQTQHLTAAAYTLPGRTIVRLVPEALTEAEDRTLDTIGAQPVSHAPVGYTTPRAIGFPAWPILSDPDNAHHALHLVGELEWARRRAGSAKNTVKQRLNQLAATLSASAPHFVPTLLEEAARIFAAADNLTYATQMFNQARETERTRSLAVDDQRHRAMFQEFTALGVVGIKALRAEAQAVPARDGDPHGVLDYLIDLNATRLRAGHEPYRGLVKDLRAAGKISGLSAAETDDRFFDAVVDIPAVLHAPADFLSGIRDSLVRYARTRPAARSLLARIHPREMNTDEYLALLEESGTVAELRADPQAWAEWLLELIAQMPQRPDRQGTLVDQVLDTREQLAGHEVQLPLQYVDLDVLDALLECGVRIAGPESDLWYHSVNWSSWLQATNGVRARALDYVAADPVLGEDARQALRSAEIRSHADILLATSGTRQILDDVLQRHRQLRDGPALSVAGLREFHATAADLAQPPIAEHLPEPLREVLDVDAAALLQHSVRGGVLAELTWPAAEEAIRRLCAQAGTEKYRLFSTYPAVAVVAGRHLEVIDGDQVIASGQLPEDMDWIFGVQHMGETAVCYYRDTGGDYLAYWLHTQAATTVTDPSSTFSAVNYSLPYRDGRLTGKGHLTVGDTTHFGPATTVLTTDPDTATVLADGGHSRTYRWDGESFHQVQYTAEELTRDLGLRELGLDIPELGPDTEIRLEHSTLVPAQPGTADSPLGTINGVHAQIHLNQGGHESIVTAFGTFDAHDCPAVLRRPGGGVWLRDSHRLLDHDTGRDLDLTARNTTPMRMIEHFPVAALHQTVPRDDAASTRMRSYPRTHAEELLNALHTENDNHTNVIAAPLGTDDPELIDAIATLAHAVHAVATDYATLRHTAGLDQSPDTDTPEPELTLSGAASQLLNPDTAATPGATPAPTAHPHTVAGIAGLLRHARNPDATPTDDHGLHVTG</sequence>
<reference evidence="1 2" key="1">
    <citation type="submission" date="2012-11" db="EMBL/GenBank/DDBJ databases">
        <title>The complete genome sequence of Corynebacterium maris Coryn-1 (=DSM 45190).</title>
        <authorList>
            <person name="Schaffert L."/>
            <person name="Albersmeier A."/>
            <person name="Kalinowski J."/>
            <person name="Ruckert C."/>
        </authorList>
    </citation>
    <scope>NUCLEOTIDE SEQUENCE [LARGE SCALE GENOMIC DNA]</scope>
    <source>
        <strain evidence="2">Coryn-1</strain>
    </source>
</reference>
<dbReference type="KEGG" id="cmd:B841_06640"/>
<dbReference type="Proteomes" id="UP000015388">
    <property type="component" value="Chromosome"/>
</dbReference>
<dbReference type="eggNOG" id="ENOG502ZAJJ">
    <property type="taxonomic scope" value="Bacteria"/>
</dbReference>
<dbReference type="AlphaFoldDB" id="S5TIS9"/>